<dbReference type="EMBL" id="KY945355">
    <property type="protein sequence ID" value="ARQ95509.1"/>
    <property type="molecule type" value="Genomic_DNA"/>
</dbReference>
<dbReference type="KEGG" id="vg:60322980"/>
<accession>A0A1X9SHI8</accession>
<keyword evidence="2" id="KW-1185">Reference proteome</keyword>
<evidence type="ECO:0000313" key="2">
    <source>
        <dbReference type="Proteomes" id="UP000226045"/>
    </source>
</evidence>
<name>A0A1X9SHI8_9CAUD</name>
<organism evidence="1 2">
    <name type="scientific">Mycobacterium phage Shandong1</name>
    <dbReference type="NCBI Taxonomy" id="1983447"/>
    <lineage>
        <taxon>Viruses</taxon>
        <taxon>Duplodnaviria</taxon>
        <taxon>Heunggongvirae</taxon>
        <taxon>Uroviricota</taxon>
        <taxon>Caudoviricetes</taxon>
        <taxon>Weiservirinae</taxon>
        <taxon>Unicornvirus</taxon>
        <taxon>Unicornvirus shandong1</taxon>
    </lineage>
</organism>
<proteinExistence type="predicted"/>
<dbReference type="RefSeq" id="YP_009951542.1">
    <property type="nucleotide sequence ID" value="NC_051602.1"/>
</dbReference>
<sequence>MPLDAALFDRIALRRADGRCECEGECGRSHRFGIHDRCGNSHGRPAVHGADKVTSLQVVSLDGNDRDLSDRNVIAFCQSCLKRHRAKLKAAAEKAAERAAIEAQHDSLFDLPAPAADVGNGLTL</sequence>
<dbReference type="GeneID" id="60322980"/>
<reference evidence="1 2" key="1">
    <citation type="submission" date="2017-04" db="EMBL/GenBank/DDBJ databases">
        <title>The genome sequence of mycobacteriophage Shandong1.</title>
        <authorList>
            <person name="Fan X."/>
            <person name="Zhao Z."/>
            <person name="Zhao K."/>
            <person name="Song S."/>
            <person name="Li J."/>
            <person name="Xie J."/>
        </authorList>
    </citation>
    <scope>NUCLEOTIDE SEQUENCE [LARGE SCALE GENOMIC DNA]</scope>
</reference>
<protein>
    <recommendedName>
        <fullName evidence="3">HNH endonuclease</fullName>
    </recommendedName>
</protein>
<dbReference type="Proteomes" id="UP000226045">
    <property type="component" value="Segment"/>
</dbReference>
<evidence type="ECO:0000313" key="1">
    <source>
        <dbReference type="EMBL" id="ARQ95509.1"/>
    </source>
</evidence>
<evidence type="ECO:0008006" key="3">
    <source>
        <dbReference type="Google" id="ProtNLM"/>
    </source>
</evidence>